<accession>A0ABT8KQP7</accession>
<dbReference type="RefSeq" id="WP_346752517.1">
    <property type="nucleotide sequence ID" value="NZ_JAUJEA010000004.1"/>
</dbReference>
<evidence type="ECO:0000313" key="1">
    <source>
        <dbReference type="EMBL" id="MDN5202493.1"/>
    </source>
</evidence>
<dbReference type="Proteomes" id="UP001172082">
    <property type="component" value="Unassembled WGS sequence"/>
</dbReference>
<gene>
    <name evidence="1" type="ORF">QQ008_13990</name>
</gene>
<comment type="caution">
    <text evidence="1">The sequence shown here is derived from an EMBL/GenBank/DDBJ whole genome shotgun (WGS) entry which is preliminary data.</text>
</comment>
<protein>
    <submittedName>
        <fullName evidence="1">Uncharacterized protein</fullName>
    </submittedName>
</protein>
<sequence length="748" mass="82361">MPISMQGTWYVRVKSKSASFAQRYIISGATSGNGTYNGVTSTPEVLVTGNDWNISIQHDPGSGFVNSTMKIKFPQVIGGEYKFDLESNDSGGDQDFNDLILTFRTPVTDQDYIVYGNVSCYKGCLFNLCSPFLVLDTWLKFKEALKNKSILEAVQQYYPSLADEALRSIEHEPPPEPFRPVVVPLSGDRPIPEKEEIITIAKPAEIAQKGSKKSAKNSVVYSYNALRTAETRLARQSITNAEISGVNRAIFREAAKILDRVRLFCEKKPLPHALLKFEEYDRSTAELSGSPYTGEGPRESLGDLTTDFLGNYIFRFKRATADILQEVDVDVAPGETASVQSRPDLIVQLKDQFEPNVSLFETAPYWNIPFLKRINICIPKEKCGLIPNPCHGQHILQGIGNVALAEENASGNRVGFNNYLNNLGLITAFDSLAPSVRCAAWNGHLKLRGCLKNPQIKYYTLEYRKVFGPWLPFNQELRLPRFIGSLKISAIVNRTFGPAASPIDGYLNVETDSGLWLEAFKNIKANIKTSAFDDGRYFFRIQGYRANGNQFPGSEETIRLYFQKSTTTVRVDPNVSLGGATLGNCALFTLPVDGSGNIIQDAPMTIRFKVEHNPLGGASGFINQYALSMSKGATGGFALNVPVVDANFVAPGQLDTVVNRGRRYVHIDNLSCNTSFKGTVNEVSADPSGFYTVTVQPVSGGWLESDQNFCAFSINLGGTLRLTDGSSGYPDFNATRVLIGIEKPELST</sequence>
<dbReference type="EMBL" id="JAUJEA010000004">
    <property type="protein sequence ID" value="MDN5202493.1"/>
    <property type="molecule type" value="Genomic_DNA"/>
</dbReference>
<name>A0ABT8KQP7_9BACT</name>
<proteinExistence type="predicted"/>
<reference evidence="1" key="1">
    <citation type="submission" date="2023-06" db="EMBL/GenBank/DDBJ databases">
        <title>Genomic of Parafulvivirga corallium.</title>
        <authorList>
            <person name="Wang G."/>
        </authorList>
    </citation>
    <scope>NUCLEOTIDE SEQUENCE</scope>
    <source>
        <strain evidence="1">BMA10</strain>
    </source>
</reference>
<organism evidence="1 2">
    <name type="scientific">Splendidivirga corallicola</name>
    <dbReference type="NCBI Taxonomy" id="3051826"/>
    <lineage>
        <taxon>Bacteria</taxon>
        <taxon>Pseudomonadati</taxon>
        <taxon>Bacteroidota</taxon>
        <taxon>Cytophagia</taxon>
        <taxon>Cytophagales</taxon>
        <taxon>Splendidivirgaceae</taxon>
        <taxon>Splendidivirga</taxon>
    </lineage>
</organism>
<evidence type="ECO:0000313" key="2">
    <source>
        <dbReference type="Proteomes" id="UP001172082"/>
    </source>
</evidence>
<keyword evidence="2" id="KW-1185">Reference proteome</keyword>